<dbReference type="RefSeq" id="XP_035694974.1">
    <property type="nucleotide sequence ID" value="XM_035839081.1"/>
</dbReference>
<name>A0A9J7M6T8_BRAFL</name>
<dbReference type="KEGG" id="bfo:118428846"/>
<dbReference type="InterPro" id="IPR024337">
    <property type="entry name" value="tRNA_splic_suSen54"/>
</dbReference>
<evidence type="ECO:0000313" key="5">
    <source>
        <dbReference type="Proteomes" id="UP000001554"/>
    </source>
</evidence>
<feature type="compositionally biased region" description="Basic and acidic residues" evidence="3">
    <location>
        <begin position="293"/>
        <end position="307"/>
    </location>
</feature>
<accession>A0A9J7M6T8</accession>
<feature type="compositionally biased region" description="Acidic residues" evidence="3">
    <location>
        <begin position="282"/>
        <end position="292"/>
    </location>
</feature>
<dbReference type="GeneID" id="118428846"/>
<comment type="similarity">
    <text evidence="1">Belongs to the SEN54 family.</text>
</comment>
<reference evidence="6" key="2">
    <citation type="submission" date="2025-08" db="UniProtKB">
        <authorList>
            <consortium name="RefSeq"/>
        </authorList>
    </citation>
    <scope>IDENTIFICATION</scope>
    <source>
        <strain evidence="6">S238N-H82</strain>
        <tissue evidence="6">Testes</tissue>
    </source>
</reference>
<feature type="region of interest" description="Disordered" evidence="3">
    <location>
        <begin position="202"/>
        <end position="307"/>
    </location>
</feature>
<organism evidence="5 6">
    <name type="scientific">Branchiostoma floridae</name>
    <name type="common">Florida lancelet</name>
    <name type="synonym">Amphioxus</name>
    <dbReference type="NCBI Taxonomy" id="7739"/>
    <lineage>
        <taxon>Eukaryota</taxon>
        <taxon>Metazoa</taxon>
        <taxon>Chordata</taxon>
        <taxon>Cephalochordata</taxon>
        <taxon>Leptocardii</taxon>
        <taxon>Amphioxiformes</taxon>
        <taxon>Branchiostomatidae</taxon>
        <taxon>Branchiostoma</taxon>
    </lineage>
</organism>
<protein>
    <submittedName>
        <fullName evidence="6">tRNA-splicing endonuclease subunit Sen54-like</fullName>
    </submittedName>
</protein>
<gene>
    <name evidence="6" type="primary">LOC118428846</name>
</gene>
<feature type="compositionally biased region" description="Polar residues" evidence="3">
    <location>
        <begin position="211"/>
        <end position="224"/>
    </location>
</feature>
<evidence type="ECO:0000259" key="4">
    <source>
        <dbReference type="Pfam" id="PF12928"/>
    </source>
</evidence>
<evidence type="ECO:0000256" key="2">
    <source>
        <dbReference type="ARBA" id="ARBA00022694"/>
    </source>
</evidence>
<reference evidence="5" key="1">
    <citation type="journal article" date="2020" name="Nat. Ecol. Evol.">
        <title>Deeply conserved synteny resolves early events in vertebrate evolution.</title>
        <authorList>
            <person name="Simakov O."/>
            <person name="Marletaz F."/>
            <person name="Yue J.X."/>
            <person name="O'Connell B."/>
            <person name="Jenkins J."/>
            <person name="Brandt A."/>
            <person name="Calef R."/>
            <person name="Tung C.H."/>
            <person name="Huang T.K."/>
            <person name="Schmutz J."/>
            <person name="Satoh N."/>
            <person name="Yu J.K."/>
            <person name="Putnam N.H."/>
            <person name="Green R.E."/>
            <person name="Rokhsar D.S."/>
        </authorList>
    </citation>
    <scope>NUCLEOTIDE SEQUENCE [LARGE SCALE GENOMIC DNA]</scope>
    <source>
        <strain evidence="5">S238N-H82</strain>
    </source>
</reference>
<feature type="compositionally biased region" description="Polar residues" evidence="3">
    <location>
        <begin position="249"/>
        <end position="261"/>
    </location>
</feature>
<evidence type="ECO:0000256" key="3">
    <source>
        <dbReference type="SAM" id="MobiDB-lite"/>
    </source>
</evidence>
<dbReference type="PANTHER" id="PTHR21027">
    <property type="entry name" value="TRNA-SPLICING ENDONUCLEASE SUBUNIT SEN54"/>
    <property type="match status" value="1"/>
</dbReference>
<dbReference type="AlphaFoldDB" id="A0A9J7M6T8"/>
<evidence type="ECO:0000313" key="6">
    <source>
        <dbReference type="RefSeq" id="XP_035694974.1"/>
    </source>
</evidence>
<dbReference type="GO" id="GO:0000214">
    <property type="term" value="C:tRNA-intron endonuclease complex"/>
    <property type="evidence" value="ECO:0000318"/>
    <property type="project" value="GO_Central"/>
</dbReference>
<feature type="region of interest" description="Disordered" evidence="3">
    <location>
        <begin position="30"/>
        <end position="54"/>
    </location>
</feature>
<keyword evidence="2" id="KW-0819">tRNA processing</keyword>
<dbReference type="Proteomes" id="UP000001554">
    <property type="component" value="Chromosome 13"/>
</dbReference>
<dbReference type="OrthoDB" id="408683at2759"/>
<feature type="domain" description="tRNA-splicing endonuclease subunit Sen54 N-terminal" evidence="4">
    <location>
        <begin position="67"/>
        <end position="132"/>
    </location>
</feature>
<dbReference type="PANTHER" id="PTHR21027:SF1">
    <property type="entry name" value="TRNA-SPLICING ENDONUCLEASE SUBUNIT SEN54"/>
    <property type="match status" value="1"/>
</dbReference>
<dbReference type="Pfam" id="PF12928">
    <property type="entry name" value="tRNA_int_end_N2"/>
    <property type="match status" value="1"/>
</dbReference>
<dbReference type="InterPro" id="IPR024336">
    <property type="entry name" value="tRNA_splic_suSen54_N"/>
</dbReference>
<dbReference type="GO" id="GO:0000379">
    <property type="term" value="P:tRNA-type intron splice site recognition and cleavage"/>
    <property type="evidence" value="ECO:0000318"/>
    <property type="project" value="GO_Central"/>
</dbReference>
<proteinExistence type="inferred from homology"/>
<keyword evidence="5" id="KW-1185">Reference proteome</keyword>
<sequence length="548" mass="62430">MENDDRVEEEDYSPRVKAARLSAQELLAHRNLDRTVPPRGGTKDYAPDGSQEQEEKLQGMYSLYRRMLAEERVNKIGNLSTAIWLEDLGLAEVTVDKGKFWHHIGHTNEGKKYLYPEEAVFLMETNAIEVYWNKVPLAVQQAYAMMLGNKVSMEQYQVYAHLSRLGYILMRHQSREHFSWYERQIQLDEYIPLKERIKETSSAQVRDWFPPNQQEEQDSPSSGILQKPDDVNTCGDNIASQESDEVKSVSHSPVEHSTSNPMPRDSLVETQALVKKGRNEQSVEDDQMEVQYEDSRKDKTEKQETKELSSLVLAPQEYKWDFTNINIPNVGQDSDVSEIPIPSTQLLPAGVQVNNVLKISTGAFSLNTKRGRKGKSNSEHLSKIIPNLRAEDDPRKVARNWDEYKKLCGVRRTVDMSDTPVAHLWEGDVTPLVRPSDATDMGAILSKLQVIQNISLEKECSSLPKPDRSLDIAYDVYLPDSRFKKSKPGRPNLRVCVQRFSDPAPHLALIVQLNQLSSPVPLLWAVVDNGDISFYSFTEADLPTDYHM</sequence>
<dbReference type="OMA" id="AMVLQHI"/>
<evidence type="ECO:0000256" key="1">
    <source>
        <dbReference type="ARBA" id="ARBA00005736"/>
    </source>
</evidence>